<dbReference type="InterPro" id="IPR036388">
    <property type="entry name" value="WH-like_DNA-bd_sf"/>
</dbReference>
<name>A0ABR7NSA7_9FIRM</name>
<accession>A0ABR7NSA7</accession>
<keyword evidence="4" id="KW-1185">Reference proteome</keyword>
<dbReference type="InterPro" id="IPR002852">
    <property type="entry name" value="UPF0251"/>
</dbReference>
<gene>
    <name evidence="3" type="ORF">H8708_03130</name>
</gene>
<dbReference type="Proteomes" id="UP000647491">
    <property type="component" value="Unassembled WGS sequence"/>
</dbReference>
<dbReference type="Gene3D" id="1.10.10.10">
    <property type="entry name" value="Winged helix-like DNA-binding domain superfamily/Winged helix DNA-binding domain"/>
    <property type="match status" value="1"/>
</dbReference>
<evidence type="ECO:0000256" key="1">
    <source>
        <dbReference type="ARBA" id="ARBA00009350"/>
    </source>
</evidence>
<dbReference type="HAMAP" id="MF_00674">
    <property type="entry name" value="UPF0251"/>
    <property type="match status" value="1"/>
</dbReference>
<protein>
    <recommendedName>
        <fullName evidence="2">UPF0251 protein H8708_03130</fullName>
    </recommendedName>
</protein>
<evidence type="ECO:0000313" key="4">
    <source>
        <dbReference type="Proteomes" id="UP000647491"/>
    </source>
</evidence>
<dbReference type="Pfam" id="PF02001">
    <property type="entry name" value="DUF134"/>
    <property type="match status" value="1"/>
</dbReference>
<evidence type="ECO:0000256" key="2">
    <source>
        <dbReference type="HAMAP-Rule" id="MF_00674"/>
    </source>
</evidence>
<sequence>MPRPRKCRKVCQLPRIQEFHPLGPPPCGPAVVLNVDEYEAIRLIDRQGFSQEECSAYMQVARTTVQMIYNSARKKLAAALVDGLPLRIEGGSYQLCDGKEEACGCGGCRRHLRACSQKTLMEEEVHEDRSPIG</sequence>
<dbReference type="EMBL" id="JACRTJ010000007">
    <property type="protein sequence ID" value="MBC8598227.1"/>
    <property type="molecule type" value="Genomic_DNA"/>
</dbReference>
<dbReference type="PANTHER" id="PTHR37478">
    <property type="match status" value="1"/>
</dbReference>
<dbReference type="PANTHER" id="PTHR37478:SF2">
    <property type="entry name" value="UPF0251 PROTEIN TK0562"/>
    <property type="match status" value="1"/>
</dbReference>
<comment type="similarity">
    <text evidence="1 2">Belongs to the UPF0251 family.</text>
</comment>
<reference evidence="3 4" key="1">
    <citation type="submission" date="2020-08" db="EMBL/GenBank/DDBJ databases">
        <title>Genome public.</title>
        <authorList>
            <person name="Liu C."/>
            <person name="Sun Q."/>
        </authorList>
    </citation>
    <scope>NUCLEOTIDE SEQUENCE [LARGE SCALE GENOMIC DNA]</scope>
    <source>
        <strain evidence="3 4">BX10</strain>
    </source>
</reference>
<comment type="caution">
    <text evidence="3">The sequence shown here is derived from an EMBL/GenBank/DDBJ whole genome shotgun (WGS) entry which is preliminary data.</text>
</comment>
<proteinExistence type="inferred from homology"/>
<dbReference type="SUPFAM" id="SSF88659">
    <property type="entry name" value="Sigma3 and sigma4 domains of RNA polymerase sigma factors"/>
    <property type="match status" value="1"/>
</dbReference>
<evidence type="ECO:0000313" key="3">
    <source>
        <dbReference type="EMBL" id="MBC8598227.1"/>
    </source>
</evidence>
<dbReference type="InterPro" id="IPR013324">
    <property type="entry name" value="RNA_pol_sigma_r3/r4-like"/>
</dbReference>
<organism evidence="3 4">
    <name type="scientific">Enterocloster hominis</name>
    <name type="common">ex Liu et al. 2021</name>
    <dbReference type="NCBI Taxonomy" id="2763663"/>
    <lineage>
        <taxon>Bacteria</taxon>
        <taxon>Bacillati</taxon>
        <taxon>Bacillota</taxon>
        <taxon>Clostridia</taxon>
        <taxon>Lachnospirales</taxon>
        <taxon>Lachnospiraceae</taxon>
        <taxon>Enterocloster</taxon>
    </lineage>
</organism>